<dbReference type="InterPro" id="IPR000742">
    <property type="entry name" value="EGF"/>
</dbReference>
<evidence type="ECO:0000256" key="18">
    <source>
        <dbReference type="ARBA" id="ARBA00023159"/>
    </source>
</evidence>
<feature type="domain" description="EGF-like" evidence="29">
    <location>
        <begin position="440"/>
        <end position="476"/>
    </location>
</feature>
<feature type="disulfide bond" evidence="24">
    <location>
        <begin position="449"/>
        <end position="464"/>
    </location>
</feature>
<feature type="binding site" evidence="23">
    <location>
        <position position="443"/>
    </location>
    <ligand>
        <name>Ca(2+)</name>
        <dbReference type="ChEBI" id="CHEBI:29108"/>
        <label>2</label>
    </ligand>
</feature>
<keyword evidence="18" id="KW-0010">Activator</keyword>
<feature type="region of interest" description="Disordered" evidence="27">
    <location>
        <begin position="2253"/>
        <end position="2398"/>
    </location>
</feature>
<feature type="domain" description="EGF-like" evidence="29">
    <location>
        <begin position="323"/>
        <end position="359"/>
    </location>
</feature>
<evidence type="ECO:0000256" key="1">
    <source>
        <dbReference type="ARBA" id="ARBA00004123"/>
    </source>
</evidence>
<dbReference type="CDD" id="cd21704">
    <property type="entry name" value="JMTM_Notch3"/>
    <property type="match status" value="1"/>
</dbReference>
<evidence type="ECO:0000259" key="30">
    <source>
        <dbReference type="PROSITE" id="PS50258"/>
    </source>
</evidence>
<dbReference type="Pfam" id="PF06816">
    <property type="entry name" value="NOD"/>
    <property type="match status" value="1"/>
</dbReference>
<feature type="domain" description="EGF-like" evidence="29">
    <location>
        <begin position="553"/>
        <end position="589"/>
    </location>
</feature>
<dbReference type="GO" id="GO:0014016">
    <property type="term" value="P:neuroblast differentiation"/>
    <property type="evidence" value="ECO:0007669"/>
    <property type="project" value="UniProtKB-ARBA"/>
</dbReference>
<feature type="domain" description="EGF-like" evidence="29">
    <location>
        <begin position="1153"/>
        <end position="1191"/>
    </location>
</feature>
<dbReference type="FunFam" id="2.10.25.10:FF:000125">
    <property type="entry name" value="Neurogenic locus notch protein-like"/>
    <property type="match status" value="1"/>
</dbReference>
<keyword evidence="22" id="KW-0539">Nucleus</keyword>
<evidence type="ECO:0000256" key="24">
    <source>
        <dbReference type="PIRSR" id="PIRSR002279-2"/>
    </source>
</evidence>
<dbReference type="FunFam" id="3.30.300.320:FF:000001">
    <property type="entry name" value="Neurogenic locus notch 1"/>
    <property type="match status" value="1"/>
</dbReference>
<dbReference type="FunFam" id="2.10.25.10:FF:000031">
    <property type="entry name" value="neurogenic locus notch homolog protein 3"/>
    <property type="match status" value="2"/>
</dbReference>
<feature type="domain" description="EGF-like" evidence="29">
    <location>
        <begin position="1069"/>
        <end position="1105"/>
    </location>
</feature>
<feature type="disulfide bond" evidence="26">
    <location>
        <begin position="466"/>
        <end position="475"/>
    </location>
</feature>
<dbReference type="SUPFAM" id="SSF57184">
    <property type="entry name" value="Growth factor receptor domain"/>
    <property type="match status" value="4"/>
</dbReference>
<dbReference type="InterPro" id="IPR013032">
    <property type="entry name" value="EGF-like_CS"/>
</dbReference>
<dbReference type="InterPro" id="IPR000800">
    <property type="entry name" value="Notch_dom"/>
</dbReference>
<feature type="disulfide bond" evidence="26">
    <location>
        <begin position="1281"/>
        <end position="1298"/>
    </location>
</feature>
<dbReference type="GO" id="GO:0045944">
    <property type="term" value="P:positive regulation of transcription by RNA polymerase II"/>
    <property type="evidence" value="ECO:0007669"/>
    <property type="project" value="UniProtKB-ARBA"/>
</dbReference>
<dbReference type="EMBL" id="VOFY01000015">
    <property type="protein sequence ID" value="KAA8585249.1"/>
    <property type="molecule type" value="Genomic_DNA"/>
</dbReference>
<dbReference type="SMART" id="SM00179">
    <property type="entry name" value="EGF_CA"/>
    <property type="match status" value="23"/>
</dbReference>
<feature type="disulfide bond" evidence="26">
    <location>
        <begin position="1222"/>
        <end position="1231"/>
    </location>
</feature>
<dbReference type="CDD" id="cd00054">
    <property type="entry name" value="EGF_CA"/>
    <property type="match status" value="19"/>
</dbReference>
<feature type="disulfide bond" evidence="26">
    <location>
        <begin position="845"/>
        <end position="854"/>
    </location>
</feature>
<protein>
    <recommendedName>
        <fullName evidence="33">Notch receptor 3</fullName>
    </recommendedName>
</protein>
<feature type="disulfide bond" evidence="26">
    <location>
        <begin position="767"/>
        <end position="776"/>
    </location>
</feature>
<feature type="domain" description="LNR" evidence="30">
    <location>
        <begin position="1323"/>
        <end position="1369"/>
    </location>
</feature>
<evidence type="ECO:0000256" key="20">
    <source>
        <dbReference type="ARBA" id="ARBA00023170"/>
    </source>
</evidence>
<evidence type="ECO:0000313" key="31">
    <source>
        <dbReference type="EMBL" id="KAA8585249.1"/>
    </source>
</evidence>
<feature type="disulfide bond" evidence="26">
    <location>
        <begin position="369"/>
        <end position="386"/>
    </location>
</feature>
<feature type="disulfide bond" evidence="26">
    <location>
        <begin position="504"/>
        <end position="513"/>
    </location>
</feature>
<dbReference type="InterPro" id="IPR018097">
    <property type="entry name" value="EGF_Ca-bd_CS"/>
</dbReference>
<dbReference type="Gene3D" id="3.30.300.320">
    <property type="match status" value="1"/>
</dbReference>
<evidence type="ECO:0000256" key="4">
    <source>
        <dbReference type="ARBA" id="ARBA00022473"/>
    </source>
</evidence>
<dbReference type="FunFam" id="2.10.25.10:FF:000327">
    <property type="entry name" value="neurogenic locus notch homolog protein 4"/>
    <property type="match status" value="1"/>
</dbReference>
<evidence type="ECO:0000256" key="21">
    <source>
        <dbReference type="ARBA" id="ARBA00023180"/>
    </source>
</evidence>
<dbReference type="GO" id="GO:0045595">
    <property type="term" value="P:regulation of cell differentiation"/>
    <property type="evidence" value="ECO:0007669"/>
    <property type="project" value="UniProtKB-ARBA"/>
</dbReference>
<evidence type="ECO:0000256" key="9">
    <source>
        <dbReference type="ARBA" id="ARBA00022729"/>
    </source>
</evidence>
<keyword evidence="8 28" id="KW-0812">Transmembrane</keyword>
<dbReference type="GO" id="GO:0007219">
    <property type="term" value="P:Notch signaling pathway"/>
    <property type="evidence" value="ECO:0007669"/>
    <property type="project" value="UniProtKB-KW"/>
</dbReference>
<keyword evidence="15 25" id="KW-0040">ANK repeat</keyword>
<keyword evidence="21" id="KW-0325">Glycoprotein</keyword>
<feature type="domain" description="EGF-like" evidence="29">
    <location>
        <begin position="360"/>
        <end position="398"/>
    </location>
</feature>
<feature type="compositionally biased region" description="Low complexity" evidence="27">
    <location>
        <begin position="2292"/>
        <end position="2310"/>
    </location>
</feature>
<feature type="repeat" description="ANK" evidence="25">
    <location>
        <begin position="1871"/>
        <end position="1903"/>
    </location>
</feature>
<feature type="disulfide bond" evidence="26">
    <location>
        <begin position="541"/>
        <end position="550"/>
    </location>
</feature>
<dbReference type="SUPFAM" id="SSF48403">
    <property type="entry name" value="Ankyrin repeat"/>
    <property type="match status" value="1"/>
</dbReference>
<keyword evidence="23" id="KW-0479">Metal-binding</keyword>
<dbReference type="SMART" id="SM00181">
    <property type="entry name" value="EGF"/>
    <property type="match status" value="27"/>
</dbReference>
<dbReference type="FunFam" id="2.10.25.10:FF:000143">
    <property type="entry name" value="Protein crumbs 1"/>
    <property type="match status" value="2"/>
</dbReference>
<dbReference type="Pfam" id="PF07684">
    <property type="entry name" value="NODP"/>
    <property type="match status" value="1"/>
</dbReference>
<dbReference type="GO" id="GO:0048663">
    <property type="term" value="P:neuron fate commitment"/>
    <property type="evidence" value="ECO:0007669"/>
    <property type="project" value="UniProtKB-ARBA"/>
</dbReference>
<feature type="non-terminal residue" evidence="31">
    <location>
        <position position="2398"/>
    </location>
</feature>
<dbReference type="PRINTS" id="PR01452">
    <property type="entry name" value="LNOTCHREPEAT"/>
</dbReference>
<feature type="domain" description="EGF-like" evidence="29">
    <location>
        <begin position="1233"/>
        <end position="1269"/>
    </location>
</feature>
<evidence type="ECO:0000256" key="27">
    <source>
        <dbReference type="SAM" id="MobiDB-lite"/>
    </source>
</evidence>
<dbReference type="PANTHER" id="PTHR45836:SF17">
    <property type="entry name" value="NEUROGENIC LOCUS NOTCH HOMOLOG PROTEIN 3"/>
    <property type="match status" value="1"/>
</dbReference>
<dbReference type="InterPro" id="IPR009030">
    <property type="entry name" value="Growth_fac_rcpt_cys_sf"/>
</dbReference>
<keyword evidence="10" id="KW-0677">Repeat</keyword>
<dbReference type="GO" id="GO:0050877">
    <property type="term" value="P:nervous system process"/>
    <property type="evidence" value="ECO:0007669"/>
    <property type="project" value="UniProtKB-ARBA"/>
</dbReference>
<feature type="disulfide bond" evidence="26">
    <location>
        <begin position="616"/>
        <end position="625"/>
    </location>
</feature>
<feature type="domain" description="EGF-like" evidence="29">
    <location>
        <begin position="1107"/>
        <end position="1151"/>
    </location>
</feature>
<evidence type="ECO:0000256" key="3">
    <source>
        <dbReference type="ARBA" id="ARBA00005847"/>
    </source>
</evidence>
<dbReference type="Pfam" id="PF00066">
    <property type="entry name" value="Notch"/>
    <property type="match status" value="3"/>
</dbReference>
<dbReference type="PRINTS" id="PR01983">
    <property type="entry name" value="NOTCH"/>
</dbReference>
<feature type="disulfide bond" evidence="26">
    <location>
        <begin position="155"/>
        <end position="164"/>
    </location>
</feature>
<dbReference type="FunFam" id="2.10.25.10:FF:000446">
    <property type="entry name" value="neurogenic locus notch homolog protein 3"/>
    <property type="match status" value="1"/>
</dbReference>
<keyword evidence="6 26" id="KW-0245">EGF-like domain</keyword>
<keyword evidence="16 28" id="KW-0472">Membrane</keyword>
<evidence type="ECO:0000256" key="6">
    <source>
        <dbReference type="ARBA" id="ARBA00022536"/>
    </source>
</evidence>
<dbReference type="PROSITE" id="PS00010">
    <property type="entry name" value="ASX_HYDROXYL"/>
    <property type="match status" value="17"/>
</dbReference>
<dbReference type="Gene3D" id="1.25.40.20">
    <property type="entry name" value="Ankyrin repeat-containing domain"/>
    <property type="match status" value="1"/>
</dbReference>
<dbReference type="PROSITE" id="PS50297">
    <property type="entry name" value="ANK_REP_REGION"/>
    <property type="match status" value="2"/>
</dbReference>
<name>A0A5J5CVS5_9PERO</name>
<feature type="domain" description="EGF-like" evidence="29">
    <location>
        <begin position="283"/>
        <end position="321"/>
    </location>
</feature>
<evidence type="ECO:0000259" key="29">
    <source>
        <dbReference type="PROSITE" id="PS50026"/>
    </source>
</evidence>
<dbReference type="FunFam" id="2.10.25.10:FF:000122">
    <property type="entry name" value="Protein crumbs homolog 2"/>
    <property type="match status" value="1"/>
</dbReference>
<feature type="disulfide bond" evidence="24 26">
    <location>
        <begin position="428"/>
        <end position="437"/>
    </location>
</feature>
<feature type="repeat" description="ANK" evidence="25">
    <location>
        <begin position="1904"/>
        <end position="1936"/>
    </location>
</feature>
<feature type="domain" description="EGF-like" evidence="29">
    <location>
        <begin position="206"/>
        <end position="243"/>
    </location>
</feature>
<evidence type="ECO:0000256" key="11">
    <source>
        <dbReference type="ARBA" id="ARBA00022782"/>
    </source>
</evidence>
<evidence type="ECO:0000256" key="5">
    <source>
        <dbReference type="ARBA" id="ARBA00022475"/>
    </source>
</evidence>
<evidence type="ECO:0000256" key="10">
    <source>
        <dbReference type="ARBA" id="ARBA00022737"/>
    </source>
</evidence>
<dbReference type="SMART" id="SM01334">
    <property type="entry name" value="DUF3454"/>
    <property type="match status" value="1"/>
</dbReference>
<dbReference type="InterPro" id="IPR001881">
    <property type="entry name" value="EGF-like_Ca-bd_dom"/>
</dbReference>
<feature type="compositionally biased region" description="Pro residues" evidence="27">
    <location>
        <begin position="2282"/>
        <end position="2291"/>
    </location>
</feature>
<dbReference type="SMART" id="SM01339">
    <property type="entry name" value="NODP"/>
    <property type="match status" value="1"/>
</dbReference>
<dbReference type="InterPro" id="IPR010660">
    <property type="entry name" value="Notch_NOD_dom"/>
</dbReference>
<feature type="domain" description="EGF-like" evidence="29">
    <location>
        <begin position="819"/>
        <end position="855"/>
    </location>
</feature>
<dbReference type="PROSITE" id="PS01186">
    <property type="entry name" value="EGF_2"/>
    <property type="match status" value="22"/>
</dbReference>
<feature type="disulfide bond" evidence="26">
    <location>
        <begin position="520"/>
        <end position="530"/>
    </location>
</feature>
<keyword evidence="5" id="KW-1003">Cell membrane</keyword>
<dbReference type="SMART" id="SM01338">
    <property type="entry name" value="NOD"/>
    <property type="match status" value="1"/>
</dbReference>
<feature type="disulfide bond" evidence="26">
    <location>
        <begin position="579"/>
        <end position="588"/>
    </location>
</feature>
<evidence type="ECO:0000256" key="7">
    <source>
        <dbReference type="ARBA" id="ARBA00022553"/>
    </source>
</evidence>
<feature type="transmembrane region" description="Helical" evidence="28">
    <location>
        <begin position="1574"/>
        <end position="1595"/>
    </location>
</feature>
<evidence type="ECO:0000256" key="8">
    <source>
        <dbReference type="ARBA" id="ARBA00022692"/>
    </source>
</evidence>
<dbReference type="SMART" id="SM00004">
    <property type="entry name" value="NL"/>
    <property type="match status" value="3"/>
</dbReference>
<dbReference type="Pfam" id="PF00008">
    <property type="entry name" value="EGF"/>
    <property type="match status" value="15"/>
</dbReference>
<comment type="subcellular location">
    <subcellularLocation>
        <location evidence="2">Cell membrane</location>
        <topology evidence="2">Single-pass type I membrane protein</topology>
    </subcellularLocation>
    <subcellularLocation>
        <location evidence="1">Nucleus</location>
    </subcellularLocation>
</comment>
<feature type="disulfide bond" evidence="24">
    <location>
        <begin position="404"/>
        <end position="417"/>
    </location>
</feature>
<dbReference type="FunFam" id="2.10.25.10:FF:000146">
    <property type="entry name" value="Putative neurogenic locus notch"/>
    <property type="match status" value="1"/>
</dbReference>
<feature type="disulfide bond" evidence="24">
    <location>
        <begin position="411"/>
        <end position="426"/>
    </location>
</feature>
<sequence length="2398" mass="257717">MVPGLQLAKVLICVDIGRLPILAIPPLHSKTSSSSAALSSSKGFFSNERKDRAQGLANTQPSLLCHQHQTGCLKRGCRPGFIGPLCQHLDPCHRSPCLNGAACKSQVVNGIPQYTCVCQRGFRGQDCSLIDACATSPCANGARCANWNNHYNCSCPPGFQGKNCRNDIDECRKPGTCLNGGLCINTHGSFHCKCQPGYSGRTCEVSTLPCAPSQCLNGGTCRQTSDHSYECACLPGFEGHNCENNVDDCPGHKCMNGGICVDGVNTYNCQCPPEWTGQYCAEDVNECLMQPNACHNGGTCFNTIGGHTCVCVNGWTGDDCSENIDDCVIAVCFNGATCHDRVASFFCECPVGKTGLLCHLDDACVSNPCNEGAVCDTNPLNGRAICTCPAGFVGGACNQDMDECSIGANPCEHFGKCVNTEGSFQCQCGRGYAGPRCEIDINECLSMPCQNDATCLDRIGEFTCICMPGFTGTMCQIDIDECASTPCQNGAKCYDRPNGFECRCAEGYEGTLCESNINNCQPDPCHHGTCVDGIASYTCNCDAGYTGYRCENQLNECHSNPCQNGGKCVDLVNKYICQCQHGTSGTNCEINFDDCASNPCDYGICKDGINRYDCVCKPGFTGSKCNVEIDECASSPCRNGGTCVDEENGFHCQCPEGFKPPYCYSQVDECGSSPCVHGSCRDDINGYRCDCEPGWVGKNCDLDRNDCLPSPCQNAGTCIDQLNGFTCKCRQGFRGNLCQVNINECASSPCLNKGTCVDGVASFTCLCELPYSGPTCADVLTPCSPNPCANHAICTHTPDYLGYQCNCQSGWQGQLCNIDVNECISNPCKNSGTCTNTLGGFVCSCRAGFTGLTCETDVNDCSPTLALMEERVQIKSTAIPVPAAQASLAPTVNTRSMSVIPSRALMEASVKMPSSPSVAPAPGATLAPAARHLLTGADAHLPAKMEDAVAKRMLPLSVTVLMAGLDVTVTSPGFLVRQLLAIEGSRQMSYAITVVTVSTLGMPTIVNALLTTLEAIAKAKWTTVKTNPAAMAPPAGDMWEGTSVIDIEIVICMSLQCMPGFTGQNCEIEINECQSHPCQNGGTCIDLVGHYICSCPPGTLGVLCEINEDDCALPLRLRSAPPKCLNNGTCVDRVGGYRCNCPPGFRGERCEGDINECLSNPCSPSNSLDCIQLPNDYQCVCKPGFTGRRCQSRFSVCESQPCQSGGVCSVFSGSALGYTCTCQLGYAGPNCERSMSCRELSCYNEGSCTLTSRGARCTCQPGYGGLQCQHRSNEGCSSLPCRNGGLCTEETSFPFFYCQCPSGWTGKRCEQSSRSLEAPTPSCPLADCHDKANDGVCNKECNTFLCRWDGGDCSLAVNPWARCADCWRVFNNSQCDESCNKVECLYDNFDCKSKEKVCNPIYEAYCIDHYADGKCDQGCNTEECGWDGLDCADKVPEALADGVLVLVVLLPPEELLRTSTAFLQKLSAILHTALRFRLDPNGKAMIRPYTRREARLKRELQPQQEVIGSIVYLEIDNRLCSQGSEDCFPTADSAADYLGALSAVEMLRFPYPLKEVRGERLPPIIDPIPQWGKLMLVGIASLFLLVILVIGMLIARRKREHSTLWFPEGFFLKKEPSSNKNRREPVGQDALGMKHMPKTVEESLLGDHSDQWMDADCPEAKRLKVEEPSMLSDCEDAVDSRQWTQHHLAAADIRVPPTMALTPPQGEFESDCMDVNVRGPDGFTPLMLASFCGGGLEPEVAEEEENEECSANIISDLIYQGASLAAQTDRTGETALHLAARYARADAAKRLLDAGADANAQDNTERTPLHAAVAADAQGVFQILIRNRATDLDSRMYDGSTALILAARLAVEGMVEELITCHADVNAVDEMGKSSLHWAAAVNNVDATIALLKNGANKDMQDLKEETPLFLAAREGSCEAVKVLLAHFANREITDHMDRLPRDIAQERMHHDIVQLLDEYNTVRSPQGHGGPGHHLTGGHTLSPLMCPPSAFLPSLKNTPQGKKNRRPGAKGSSLGSQHANSLKESVKARNKKLTLDMQSALLESSVTLSPVDSLDSPHGGASNAGYITNPTSPVAMQSPGLFHSSMSVPNTPMVHSSMLEGGGPFAVSLAQLNDMGAGGMSLQGRVSMASDVNHGYVLSSGQMGLNMGLVSPVSVPFDWHSRMASSHCGQQVVNLLQSSQAGMHPQSPAMQQQNMLMHQQQLYRNAMLQPTPVTSTPSISPVKLPSIAEQQQQQQQQQQLINHTITNQQSMARMGTSTPPTPQTSQPPPSFFQQQQMPQQPSQPQPPAHPPQAVTPAAQPTQALPSQPSGSTAGTEDYPTPPSQHSYSSALDATPKHYLHLPSEHPYLTPSPESPEPWSSPSPHCVSDWSDSTPSPAVAGPAQTQITQIPEVNGKMQ</sequence>
<dbReference type="GO" id="GO:0035239">
    <property type="term" value="P:tube morphogenesis"/>
    <property type="evidence" value="ECO:0007669"/>
    <property type="project" value="UniProtKB-ARBA"/>
</dbReference>
<evidence type="ECO:0000256" key="15">
    <source>
        <dbReference type="ARBA" id="ARBA00023043"/>
    </source>
</evidence>
<dbReference type="GO" id="GO:0051241">
    <property type="term" value="P:negative regulation of multicellular organismal process"/>
    <property type="evidence" value="ECO:0007669"/>
    <property type="project" value="UniProtKB-ARBA"/>
</dbReference>
<dbReference type="GO" id="GO:0043235">
    <property type="term" value="C:receptor complex"/>
    <property type="evidence" value="ECO:0007669"/>
    <property type="project" value="TreeGrafter"/>
</dbReference>
<dbReference type="GO" id="GO:0031017">
    <property type="term" value="P:exocrine pancreas development"/>
    <property type="evidence" value="ECO:0007669"/>
    <property type="project" value="UniProtKB-ARBA"/>
</dbReference>
<feature type="domain" description="EGF-like" evidence="29">
    <location>
        <begin position="741"/>
        <end position="777"/>
    </location>
</feature>
<dbReference type="GO" id="GO:0051240">
    <property type="term" value="P:positive regulation of multicellular organismal process"/>
    <property type="evidence" value="ECO:0007669"/>
    <property type="project" value="UniProtKB-ARBA"/>
</dbReference>
<dbReference type="FunFam" id="2.10.25.10:FF:000136">
    <property type="entry name" value="Neurogenic locus notch 1"/>
    <property type="match status" value="1"/>
</dbReference>
<dbReference type="InterPro" id="IPR024600">
    <property type="entry name" value="Notch_C"/>
</dbReference>
<accession>A0A5J5CVS5</accession>
<dbReference type="GO" id="GO:0005509">
    <property type="term" value="F:calcium ion binding"/>
    <property type="evidence" value="ECO:0007669"/>
    <property type="project" value="InterPro"/>
</dbReference>
<dbReference type="InterPro" id="IPR035993">
    <property type="entry name" value="Notch-like_dom_sf"/>
</dbReference>
<dbReference type="InterPro" id="IPR049883">
    <property type="entry name" value="NOTCH1_EGF-like"/>
</dbReference>
<feature type="disulfide bond" evidence="26">
    <location>
        <begin position="1300"/>
        <end position="1309"/>
    </location>
</feature>
<dbReference type="Proteomes" id="UP000327493">
    <property type="component" value="Chromosome 15"/>
</dbReference>
<feature type="region of interest" description="Disordered" evidence="27">
    <location>
        <begin position="1987"/>
        <end position="2027"/>
    </location>
</feature>
<feature type="domain" description="EGF-like" evidence="29">
    <location>
        <begin position="88"/>
        <end position="128"/>
    </location>
</feature>
<evidence type="ECO:0000256" key="12">
    <source>
        <dbReference type="ARBA" id="ARBA00022976"/>
    </source>
</evidence>
<dbReference type="PROSITE" id="PS50258">
    <property type="entry name" value="LNR"/>
    <property type="match status" value="2"/>
</dbReference>
<evidence type="ECO:0000256" key="2">
    <source>
        <dbReference type="ARBA" id="ARBA00004251"/>
    </source>
</evidence>
<feature type="disulfide bond" evidence="26">
    <location>
        <begin position="1259"/>
        <end position="1268"/>
    </location>
</feature>
<feature type="domain" description="LNR" evidence="30">
    <location>
        <begin position="1398"/>
        <end position="1441"/>
    </location>
</feature>
<dbReference type="Pfam" id="PF12661">
    <property type="entry name" value="hEGF"/>
    <property type="match status" value="5"/>
</dbReference>
<feature type="disulfide bond" evidence="26">
    <location>
        <begin position="349"/>
        <end position="358"/>
    </location>
</feature>
<dbReference type="FunFam" id="2.10.25.10:FF:000080">
    <property type="entry name" value="Neurogenic locus notch 1"/>
    <property type="match status" value="1"/>
</dbReference>
<dbReference type="InterPro" id="IPR008297">
    <property type="entry name" value="Notch"/>
</dbReference>
<feature type="binding site" evidence="23">
    <location>
        <position position="440"/>
    </location>
    <ligand>
        <name>Ca(2+)</name>
        <dbReference type="ChEBI" id="CHEBI:29108"/>
        <label>2</label>
    </ligand>
</feature>
<feature type="disulfide bond" evidence="26">
    <location>
        <begin position="233"/>
        <end position="242"/>
    </location>
</feature>
<comment type="caution">
    <text evidence="26">Lacks conserved residue(s) required for the propagation of feature annotation.</text>
</comment>
<dbReference type="GO" id="GO:0038023">
    <property type="term" value="F:signaling receptor activity"/>
    <property type="evidence" value="ECO:0007669"/>
    <property type="project" value="InterPro"/>
</dbReference>
<dbReference type="FunFam" id="2.10.25.10:FF:000455">
    <property type="entry name" value="neurogenic locus notch homolog protein 3"/>
    <property type="match status" value="1"/>
</dbReference>
<keyword evidence="4" id="KW-0217">Developmental protein</keyword>
<dbReference type="PROSITE" id="PS50026">
    <property type="entry name" value="EGF_3"/>
    <property type="match status" value="26"/>
</dbReference>
<dbReference type="FunFam" id="2.10.25.10:FF:000004">
    <property type="entry name" value="Neurogenic locus notch 1"/>
    <property type="match status" value="3"/>
</dbReference>
<dbReference type="GO" id="GO:0048646">
    <property type="term" value="P:anatomical structure formation involved in morphogenesis"/>
    <property type="evidence" value="ECO:0007669"/>
    <property type="project" value="UniProtKB-ARBA"/>
</dbReference>
<evidence type="ECO:0000256" key="28">
    <source>
        <dbReference type="SAM" id="Phobius"/>
    </source>
</evidence>
<feature type="disulfide bond" evidence="26">
    <location>
        <begin position="595"/>
        <end position="605"/>
    </location>
</feature>
<feature type="disulfide bond" evidence="24">
    <location>
        <begin position="444"/>
        <end position="455"/>
    </location>
</feature>
<dbReference type="SUPFAM" id="SSF90193">
    <property type="entry name" value="Notch domain"/>
    <property type="match status" value="3"/>
</dbReference>
<feature type="domain" description="EGF-like" evidence="29">
    <location>
        <begin position="703"/>
        <end position="739"/>
    </location>
</feature>
<dbReference type="GO" id="GO:0007411">
    <property type="term" value="P:axon guidance"/>
    <property type="evidence" value="ECO:0007669"/>
    <property type="project" value="TreeGrafter"/>
</dbReference>
<evidence type="ECO:0000256" key="14">
    <source>
        <dbReference type="ARBA" id="ARBA00023015"/>
    </source>
</evidence>
<dbReference type="FunFam" id="2.10.25.10:FF:000471">
    <property type="entry name" value="Protein lin-12"/>
    <property type="match status" value="1"/>
</dbReference>
<feature type="domain" description="EGF-like" evidence="29">
    <location>
        <begin position="516"/>
        <end position="551"/>
    </location>
</feature>
<feature type="disulfide bond" evidence="26">
    <location>
        <begin position="807"/>
        <end position="816"/>
    </location>
</feature>
<feature type="compositionally biased region" description="Pro residues" evidence="27">
    <location>
        <begin position="2260"/>
        <end position="2271"/>
    </location>
</feature>
<dbReference type="Pfam" id="PF07645">
    <property type="entry name" value="EGF_CA"/>
    <property type="match status" value="4"/>
</dbReference>
<feature type="transmembrane region" description="Helical" evidence="28">
    <location>
        <begin position="988"/>
        <end position="1010"/>
    </location>
</feature>
<dbReference type="Gene3D" id="3.30.70.3310">
    <property type="match status" value="1"/>
</dbReference>
<feature type="disulfide bond" evidence="26">
    <location>
        <begin position="670"/>
        <end position="680"/>
    </location>
</feature>
<keyword evidence="20" id="KW-0675">Receptor</keyword>
<evidence type="ECO:0000256" key="25">
    <source>
        <dbReference type="PROSITE-ProRule" id="PRU00023"/>
    </source>
</evidence>
<comment type="similarity">
    <text evidence="3">Belongs to the NOTCH family.</text>
</comment>
<feature type="domain" description="EGF-like" evidence="29">
    <location>
        <begin position="245"/>
        <end position="281"/>
    </location>
</feature>
<dbReference type="SMART" id="SM00248">
    <property type="entry name" value="ANK"/>
    <property type="match status" value="6"/>
</dbReference>
<evidence type="ECO:0008006" key="33">
    <source>
        <dbReference type="Google" id="ProtNLM"/>
    </source>
</evidence>
<proteinExistence type="inferred from homology"/>
<evidence type="ECO:0000256" key="13">
    <source>
        <dbReference type="ARBA" id="ARBA00022989"/>
    </source>
</evidence>
<feature type="disulfide bond" evidence="26">
    <location>
        <begin position="1162"/>
        <end position="1179"/>
    </location>
</feature>
<dbReference type="FunFam" id="2.10.25.10:FF:000279">
    <property type="entry name" value="Neurogenic locus notch 1"/>
    <property type="match status" value="1"/>
</dbReference>
<feature type="repeat" description="ANK" evidence="25">
    <location>
        <begin position="1838"/>
        <end position="1870"/>
    </location>
</feature>
<keyword evidence="19" id="KW-0804">Transcription</keyword>
<feature type="domain" description="EGF-like" evidence="29">
    <location>
        <begin position="628"/>
        <end position="664"/>
    </location>
</feature>
<dbReference type="GO" id="GO:0019899">
    <property type="term" value="F:enzyme binding"/>
    <property type="evidence" value="ECO:0007669"/>
    <property type="project" value="UniProtKB-ARBA"/>
</dbReference>
<feature type="disulfide bond" evidence="26">
    <location>
        <begin position="311"/>
        <end position="320"/>
    </location>
</feature>
<keyword evidence="13 28" id="KW-1133">Transmembrane helix</keyword>
<feature type="binding site" evidence="23">
    <location>
        <position position="420"/>
    </location>
    <ligand>
        <name>Ca(2+)</name>
        <dbReference type="ChEBI" id="CHEBI:29108"/>
        <label>1</label>
    </ligand>
</feature>
<feature type="domain" description="EGF-like" evidence="29">
    <location>
        <begin position="1193"/>
        <end position="1232"/>
    </location>
</feature>
<feature type="domain" description="EGF-like" evidence="29">
    <location>
        <begin position="167"/>
        <end position="204"/>
    </location>
</feature>
<evidence type="ECO:0000256" key="22">
    <source>
        <dbReference type="ARBA" id="ARBA00023242"/>
    </source>
</evidence>
<feature type="disulfide bond" evidence="26">
    <location>
        <begin position="1181"/>
        <end position="1190"/>
    </location>
</feature>
<dbReference type="PROSITE" id="PS50088">
    <property type="entry name" value="ANK_REPEAT"/>
    <property type="match status" value="4"/>
</dbReference>
<dbReference type="PIRSF" id="PIRSF002279">
    <property type="entry name" value="Notch"/>
    <property type="match status" value="1"/>
</dbReference>
<feature type="disulfide bond" evidence="26">
    <location>
        <begin position="654"/>
        <end position="663"/>
    </location>
</feature>
<feature type="compositionally biased region" description="Low complexity" evidence="27">
    <location>
        <begin position="2272"/>
        <end position="2281"/>
    </location>
</feature>
<comment type="caution">
    <text evidence="31">The sequence shown here is derived from an EMBL/GenBank/DDBJ whole genome shotgun (WGS) entry which is preliminary data.</text>
</comment>
<dbReference type="InterPro" id="IPR051355">
    <property type="entry name" value="Notch/Slit_guidance"/>
</dbReference>
<feature type="disulfide bond" evidence="26">
    <location>
        <begin position="388"/>
        <end position="397"/>
    </location>
</feature>
<evidence type="ECO:0000256" key="19">
    <source>
        <dbReference type="ARBA" id="ARBA00023163"/>
    </source>
</evidence>
<feature type="binding site" evidence="23">
    <location>
        <position position="457"/>
    </location>
    <ligand>
        <name>Ca(2+)</name>
        <dbReference type="ChEBI" id="CHEBI:29108"/>
        <label>2</label>
    </ligand>
</feature>
<feature type="disulfide bond" evidence="26">
    <location>
        <begin position="1095"/>
        <end position="1104"/>
    </location>
</feature>
<dbReference type="InterPro" id="IPR002110">
    <property type="entry name" value="Ankyrin_rpt"/>
</dbReference>
<dbReference type="FunFam" id="1.25.40.20:FF:000005">
    <property type="entry name" value="Neurogenic locus notch 1"/>
    <property type="match status" value="1"/>
</dbReference>
<feature type="disulfide bond" evidence="26">
    <location>
        <begin position="729"/>
        <end position="738"/>
    </location>
</feature>
<feature type="compositionally biased region" description="Polar residues" evidence="27">
    <location>
        <begin position="2383"/>
        <end position="2398"/>
    </location>
</feature>
<evidence type="ECO:0000256" key="17">
    <source>
        <dbReference type="ARBA" id="ARBA00023157"/>
    </source>
</evidence>
<feature type="disulfide bond" evidence="26">
    <location>
        <begin position="118"/>
        <end position="127"/>
    </location>
</feature>
<dbReference type="FunFam" id="2.10.25.10:FF:000127">
    <property type="entry name" value="Neurogenic locus notch protein 1"/>
    <property type="match status" value="1"/>
</dbReference>
<dbReference type="Pfam" id="PF00023">
    <property type="entry name" value="Ank"/>
    <property type="match status" value="1"/>
</dbReference>
<feature type="domain" description="EGF-like" evidence="29">
    <location>
        <begin position="591"/>
        <end position="626"/>
    </location>
</feature>
<dbReference type="InterPro" id="IPR000152">
    <property type="entry name" value="EGF-type_Asp/Asn_hydroxyl_site"/>
</dbReference>
<feature type="domain" description="EGF-like" evidence="29">
    <location>
        <begin position="400"/>
        <end position="438"/>
    </location>
</feature>
<organism evidence="31 32">
    <name type="scientific">Etheostoma spectabile</name>
    <name type="common">orangethroat darter</name>
    <dbReference type="NCBI Taxonomy" id="54343"/>
    <lineage>
        <taxon>Eukaryota</taxon>
        <taxon>Metazoa</taxon>
        <taxon>Chordata</taxon>
        <taxon>Craniata</taxon>
        <taxon>Vertebrata</taxon>
        <taxon>Euteleostomi</taxon>
        <taxon>Actinopterygii</taxon>
        <taxon>Neopterygii</taxon>
        <taxon>Teleostei</taxon>
        <taxon>Neoteleostei</taxon>
        <taxon>Acanthomorphata</taxon>
        <taxon>Eupercaria</taxon>
        <taxon>Perciformes</taxon>
        <taxon>Percoidei</taxon>
        <taxon>Percidae</taxon>
        <taxon>Etheostomatinae</taxon>
        <taxon>Etheostoma</taxon>
    </lineage>
</organism>
<dbReference type="FunFam" id="2.10.25.10:FF:000109">
    <property type="entry name" value="Notch homolog 4, [Drosophila]"/>
    <property type="match status" value="1"/>
</dbReference>
<dbReference type="InterPro" id="IPR036770">
    <property type="entry name" value="Ankyrin_rpt-contain_sf"/>
</dbReference>
<feature type="domain" description="EGF-like" evidence="29">
    <location>
        <begin position="1272"/>
        <end position="1310"/>
    </location>
</feature>
<gene>
    <name evidence="31" type="ORF">FQN60_003943</name>
</gene>
<evidence type="ECO:0000256" key="23">
    <source>
        <dbReference type="PIRSR" id="PIRSR002279-1"/>
    </source>
</evidence>
<dbReference type="PRINTS" id="PR00010">
    <property type="entry name" value="EGFBLOOD"/>
</dbReference>
<dbReference type="GO" id="GO:0009986">
    <property type="term" value="C:cell surface"/>
    <property type="evidence" value="ECO:0007669"/>
    <property type="project" value="TreeGrafter"/>
</dbReference>
<keyword evidence="14" id="KW-0805">Transcription regulation</keyword>
<keyword evidence="23" id="KW-0106">Calcium</keyword>
<feature type="disulfide bond" evidence="26">
    <location>
        <begin position="788"/>
        <end position="805"/>
    </location>
</feature>
<dbReference type="GO" id="GO:0005654">
    <property type="term" value="C:nucleoplasm"/>
    <property type="evidence" value="ECO:0007669"/>
    <property type="project" value="UniProtKB-ARBA"/>
</dbReference>
<dbReference type="PRINTS" id="PR01986">
    <property type="entry name" value="NOTCH3"/>
</dbReference>
<feature type="domain" description="EGF-like" evidence="29">
    <location>
        <begin position="779"/>
        <end position="817"/>
    </location>
</feature>
<dbReference type="GO" id="GO:0008284">
    <property type="term" value="P:positive regulation of cell population proliferation"/>
    <property type="evidence" value="ECO:0007669"/>
    <property type="project" value="UniProtKB-ARBA"/>
</dbReference>
<feature type="disulfide bond" evidence="26">
    <location>
        <begin position="271"/>
        <end position="280"/>
    </location>
</feature>
<keyword evidence="7" id="KW-0597">Phosphoprotein</keyword>
<dbReference type="GO" id="GO:0005737">
    <property type="term" value="C:cytoplasm"/>
    <property type="evidence" value="ECO:0007669"/>
    <property type="project" value="UniProtKB-ARBA"/>
</dbReference>
<evidence type="ECO:0000313" key="32">
    <source>
        <dbReference type="Proteomes" id="UP000327493"/>
    </source>
</evidence>
<feature type="disulfide bond" evidence="26">
    <location>
        <begin position="691"/>
        <end position="700"/>
    </location>
</feature>
<keyword evidence="32" id="KW-1185">Reference proteome</keyword>
<evidence type="ECO:0000256" key="16">
    <source>
        <dbReference type="ARBA" id="ARBA00023136"/>
    </source>
</evidence>
<dbReference type="GO" id="GO:0005886">
    <property type="term" value="C:plasma membrane"/>
    <property type="evidence" value="ECO:0007669"/>
    <property type="project" value="UniProtKB-SubCell"/>
</dbReference>
<dbReference type="SUPFAM" id="SSF57196">
    <property type="entry name" value="EGF/Laminin"/>
    <property type="match status" value="13"/>
</dbReference>
<feature type="domain" description="EGF-like" evidence="29">
    <location>
        <begin position="666"/>
        <end position="701"/>
    </location>
</feature>
<reference evidence="31 32" key="1">
    <citation type="submission" date="2019-08" db="EMBL/GenBank/DDBJ databases">
        <title>A chromosome-level genome assembly, high-density linkage maps, and genome scans reveal the genomic architecture of hybrid incompatibilities underlying speciation via character displacement in darters (Percidae: Etheostominae).</title>
        <authorList>
            <person name="Moran R.L."/>
            <person name="Catchen J.M."/>
            <person name="Fuller R.C."/>
        </authorList>
    </citation>
    <scope>NUCLEOTIDE SEQUENCE [LARGE SCALE GENOMIC DNA]</scope>
    <source>
        <strain evidence="31">EspeVRDwgs_2016</strain>
        <tissue evidence="31">Muscle</tissue>
    </source>
</reference>
<feature type="repeat" description="ANK" evidence="25">
    <location>
        <begin position="1771"/>
        <end position="1803"/>
    </location>
</feature>
<dbReference type="Pfam" id="PF12796">
    <property type="entry name" value="Ank_2"/>
    <property type="match status" value="2"/>
</dbReference>
<evidence type="ECO:0000256" key="26">
    <source>
        <dbReference type="PROSITE-ProRule" id="PRU00076"/>
    </source>
</evidence>
<feature type="domain" description="EGF-like" evidence="29">
    <location>
        <begin position="129"/>
        <end position="165"/>
    </location>
</feature>
<dbReference type="PROSITE" id="PS00022">
    <property type="entry name" value="EGF_1"/>
    <property type="match status" value="25"/>
</dbReference>
<keyword evidence="12" id="KW-0914">Notch signaling pathway</keyword>
<feature type="disulfide bond" evidence="26">
    <location>
        <begin position="1141"/>
        <end position="1150"/>
    </location>
</feature>
<feature type="region of interest" description="Disordered" evidence="27">
    <location>
        <begin position="1963"/>
        <end position="1982"/>
    </location>
</feature>
<dbReference type="InterPro" id="IPR011656">
    <property type="entry name" value="Notch_NODP_dom"/>
</dbReference>
<dbReference type="Gene3D" id="2.10.25.10">
    <property type="entry name" value="Laminin"/>
    <property type="match status" value="25"/>
</dbReference>
<dbReference type="PROSITE" id="PS01187">
    <property type="entry name" value="EGF_CA"/>
    <property type="match status" value="6"/>
</dbReference>
<feature type="domain" description="EGF-like" evidence="29">
    <location>
        <begin position="478"/>
        <end position="514"/>
    </location>
</feature>
<keyword evidence="11" id="KW-0221">Differentiation</keyword>
<dbReference type="FunFam" id="2.10.25.10:FF:000173">
    <property type="entry name" value="Neurogenic locus notch protein 2"/>
    <property type="match status" value="2"/>
</dbReference>
<keyword evidence="9" id="KW-0732">Signal</keyword>
<feature type="compositionally biased region" description="Polar residues" evidence="27">
    <location>
        <begin position="2014"/>
        <end position="2024"/>
    </location>
</feature>
<feature type="binding site" evidence="23">
    <location>
        <position position="423"/>
    </location>
    <ligand>
        <name>Ca(2+)</name>
        <dbReference type="ChEBI" id="CHEBI:29108"/>
        <label>1</label>
    </ligand>
</feature>
<dbReference type="FunFam" id="2.10.25.10:FF:000092">
    <property type="entry name" value="Neurogenic locus notch protein 1"/>
    <property type="match status" value="1"/>
</dbReference>
<dbReference type="PANTHER" id="PTHR45836">
    <property type="entry name" value="SLIT HOMOLOG"/>
    <property type="match status" value="1"/>
</dbReference>
<dbReference type="FunFam" id="2.10.25.10:FF:000060">
    <property type="entry name" value="Neurogenic locus notch protein 1"/>
    <property type="match status" value="1"/>
</dbReference>
<dbReference type="InterPro" id="IPR022331">
    <property type="entry name" value="Notch_3"/>
</dbReference>
<feature type="disulfide bond" evidence="26">
    <location>
        <begin position="194"/>
        <end position="203"/>
    </location>
</feature>
<keyword evidence="17 24" id="KW-1015">Disulfide bond</keyword>